<keyword evidence="6 8" id="KW-0472">Membrane</keyword>
<organism evidence="9 10">
    <name type="scientific">Aristolochia fimbriata</name>
    <name type="common">White veined hardy Dutchman's pipe vine</name>
    <dbReference type="NCBI Taxonomy" id="158543"/>
    <lineage>
        <taxon>Eukaryota</taxon>
        <taxon>Viridiplantae</taxon>
        <taxon>Streptophyta</taxon>
        <taxon>Embryophyta</taxon>
        <taxon>Tracheophyta</taxon>
        <taxon>Spermatophyta</taxon>
        <taxon>Magnoliopsida</taxon>
        <taxon>Magnoliidae</taxon>
        <taxon>Piperales</taxon>
        <taxon>Aristolochiaceae</taxon>
        <taxon>Aristolochia</taxon>
    </lineage>
</organism>
<dbReference type="GO" id="GO:0042500">
    <property type="term" value="F:aspartic endopeptidase activity, intramembrane cleaving"/>
    <property type="evidence" value="ECO:0007669"/>
    <property type="project" value="InterPro"/>
</dbReference>
<gene>
    <name evidence="9" type="ORF">H6P81_017124</name>
</gene>
<dbReference type="GO" id="GO:0030660">
    <property type="term" value="C:Golgi-associated vesicle membrane"/>
    <property type="evidence" value="ECO:0007669"/>
    <property type="project" value="TreeGrafter"/>
</dbReference>
<feature type="region of interest" description="Disordered" evidence="7">
    <location>
        <begin position="375"/>
        <end position="397"/>
    </location>
</feature>
<comment type="subcellular location">
    <subcellularLocation>
        <location evidence="1">Endomembrane system</location>
        <topology evidence="1">Multi-pass membrane protein</topology>
    </subcellularLocation>
</comment>
<evidence type="ECO:0008006" key="11">
    <source>
        <dbReference type="Google" id="ProtNLM"/>
    </source>
</evidence>
<dbReference type="EMBL" id="JAINDJ010000007">
    <property type="protein sequence ID" value="KAG9441270.1"/>
    <property type="molecule type" value="Genomic_DNA"/>
</dbReference>
<dbReference type="InterPro" id="IPR006639">
    <property type="entry name" value="Preselin/SPP"/>
</dbReference>
<feature type="transmembrane region" description="Helical" evidence="8">
    <location>
        <begin position="150"/>
        <end position="167"/>
    </location>
</feature>
<dbReference type="SMART" id="SM00730">
    <property type="entry name" value="PSN"/>
    <property type="match status" value="1"/>
</dbReference>
<proteinExistence type="inferred from homology"/>
<dbReference type="InterPro" id="IPR007369">
    <property type="entry name" value="Peptidase_A22B_SPP"/>
</dbReference>
<evidence type="ECO:0000256" key="4">
    <source>
        <dbReference type="ARBA" id="ARBA00022801"/>
    </source>
</evidence>
<feature type="transmembrane region" description="Helical" evidence="8">
    <location>
        <begin position="174"/>
        <end position="192"/>
    </location>
</feature>
<feature type="transmembrane region" description="Helical" evidence="8">
    <location>
        <begin position="58"/>
        <end position="76"/>
    </location>
</feature>
<feature type="transmembrane region" description="Helical" evidence="8">
    <location>
        <begin position="126"/>
        <end position="144"/>
    </location>
</feature>
<keyword evidence="10" id="KW-1185">Reference proteome</keyword>
<evidence type="ECO:0000256" key="6">
    <source>
        <dbReference type="ARBA" id="ARBA00023136"/>
    </source>
</evidence>
<dbReference type="AlphaFoldDB" id="A0AAV7DXA1"/>
<keyword evidence="3 8" id="KW-0812">Transmembrane</keyword>
<reference evidence="9 10" key="1">
    <citation type="submission" date="2021-07" db="EMBL/GenBank/DDBJ databases">
        <title>The Aristolochia fimbriata genome: insights into angiosperm evolution, floral development and chemical biosynthesis.</title>
        <authorList>
            <person name="Jiao Y."/>
        </authorList>
    </citation>
    <scope>NUCLEOTIDE SEQUENCE [LARGE SCALE GENOMIC DNA]</scope>
    <source>
        <strain evidence="9">IBCAS-2021</strain>
        <tissue evidence="9">Leaf</tissue>
    </source>
</reference>
<dbReference type="PANTHER" id="PTHR12174">
    <property type="entry name" value="SIGNAL PEPTIDE PEPTIDASE"/>
    <property type="match status" value="1"/>
</dbReference>
<comment type="caution">
    <text evidence="9">The sequence shown here is derived from an EMBL/GenBank/DDBJ whole genome shotgun (WGS) entry which is preliminary data.</text>
</comment>
<dbReference type="GO" id="GO:0098554">
    <property type="term" value="C:cytoplasmic side of endoplasmic reticulum membrane"/>
    <property type="evidence" value="ECO:0007669"/>
    <property type="project" value="TreeGrafter"/>
</dbReference>
<feature type="transmembrane region" description="Helical" evidence="8">
    <location>
        <begin position="298"/>
        <end position="321"/>
    </location>
</feature>
<dbReference type="GO" id="GO:0098553">
    <property type="term" value="C:lumenal side of endoplasmic reticulum membrane"/>
    <property type="evidence" value="ECO:0007669"/>
    <property type="project" value="TreeGrafter"/>
</dbReference>
<keyword evidence="4" id="KW-0378">Hydrolase</keyword>
<name>A0AAV7DXA1_ARIFI</name>
<dbReference type="Proteomes" id="UP000825729">
    <property type="component" value="Unassembled WGS sequence"/>
</dbReference>
<dbReference type="PANTHER" id="PTHR12174:SF22">
    <property type="entry name" value="SIGNAL PEPTIDE PEPTIDASE-LIKE 3"/>
    <property type="match status" value="1"/>
</dbReference>
<keyword evidence="5 8" id="KW-1133">Transmembrane helix</keyword>
<dbReference type="Pfam" id="PF04258">
    <property type="entry name" value="Peptidase_A22B"/>
    <property type="match status" value="1"/>
</dbReference>
<feature type="transmembrane region" description="Helical" evidence="8">
    <location>
        <begin position="257"/>
        <end position="277"/>
    </location>
</feature>
<evidence type="ECO:0000256" key="3">
    <source>
        <dbReference type="ARBA" id="ARBA00022692"/>
    </source>
</evidence>
<evidence type="ECO:0000313" key="9">
    <source>
        <dbReference type="EMBL" id="KAG9441270.1"/>
    </source>
</evidence>
<evidence type="ECO:0000256" key="5">
    <source>
        <dbReference type="ARBA" id="ARBA00022989"/>
    </source>
</evidence>
<feature type="transmembrane region" description="Helical" evidence="8">
    <location>
        <begin position="16"/>
        <end position="37"/>
    </location>
</feature>
<protein>
    <recommendedName>
        <fullName evidence="11">Signal peptide peptidase-like 3</fullName>
    </recommendedName>
</protein>
<comment type="similarity">
    <text evidence="2">Belongs to the peptidase A22B family.</text>
</comment>
<sequence length="512" mass="56329">MEPAQSLLVLFEPVSWALMVTATLVTCFAAIRSLNYAKDKERTLEFSSSTVTIDHSHALLLPITSSCGLLLAFYLFTSMSILFTVIAIVSSVYSLYFCLAPYVSYIKSRLGLADPVVSRCCSKSFTRSRGILVIFSAATVLVWLVSGHWLLNNILGIAICVSFVCHVRLPNVKVCTVLLSCLFLYDVFWVYYSENVFGENVMVSVAMKQASNPVHKVASSLSLPGQDTIIKNLDLPTKLIFPRDLFGGFASKTGSEYMMLGLGDMTMPSMFLALLLYHDTRKRRDSMISTDLSLMKRWKYIWIAAIGYVIGLVAAFVVGVLTRDPQPALFFLVPTTLGPVLFIAWTRKELAELWNGPRPSLSQRLEKIVEERRRARTRGGNGEGGSQAAEAQEMGPPEMKPHLMGSPEGVPLVVMGSDEAGPSEIRPYEMEISEAEVRSGHFDHSNGVLANDRDFRIGRPCRSGGGQIELQQGRSGDSVEPHFGHYDNSVLLDDVGDCLSCTTQTPDCSSSG</sequence>
<evidence type="ECO:0000256" key="8">
    <source>
        <dbReference type="SAM" id="Phobius"/>
    </source>
</evidence>
<evidence type="ECO:0000256" key="1">
    <source>
        <dbReference type="ARBA" id="ARBA00004127"/>
    </source>
</evidence>
<evidence type="ECO:0000313" key="10">
    <source>
        <dbReference type="Proteomes" id="UP000825729"/>
    </source>
</evidence>
<evidence type="ECO:0000256" key="7">
    <source>
        <dbReference type="SAM" id="MobiDB-lite"/>
    </source>
</evidence>
<feature type="region of interest" description="Disordered" evidence="7">
    <location>
        <begin position="462"/>
        <end position="482"/>
    </location>
</feature>
<feature type="transmembrane region" description="Helical" evidence="8">
    <location>
        <begin position="82"/>
        <end position="105"/>
    </location>
</feature>
<evidence type="ECO:0000256" key="2">
    <source>
        <dbReference type="ARBA" id="ARBA00006859"/>
    </source>
</evidence>
<dbReference type="GO" id="GO:0033619">
    <property type="term" value="P:membrane protein proteolysis"/>
    <property type="evidence" value="ECO:0007669"/>
    <property type="project" value="TreeGrafter"/>
</dbReference>
<accession>A0AAV7DXA1</accession>
<dbReference type="GO" id="GO:0006465">
    <property type="term" value="P:signal peptide processing"/>
    <property type="evidence" value="ECO:0007669"/>
    <property type="project" value="TreeGrafter"/>
</dbReference>